<feature type="transmembrane region" description="Helical" evidence="10">
    <location>
        <begin position="613"/>
        <end position="635"/>
    </location>
</feature>
<feature type="domain" description="ABC transporter" evidence="11">
    <location>
        <begin position="145"/>
        <end position="392"/>
    </location>
</feature>
<proteinExistence type="inferred from homology"/>
<feature type="compositionally biased region" description="Low complexity" evidence="9">
    <location>
        <begin position="1"/>
        <end position="16"/>
    </location>
</feature>
<keyword evidence="3" id="KW-0813">Transport</keyword>
<feature type="transmembrane region" description="Helical" evidence="10">
    <location>
        <begin position="1157"/>
        <end position="1174"/>
    </location>
</feature>
<dbReference type="Proteomes" id="UP000271241">
    <property type="component" value="Unassembled WGS sequence"/>
</dbReference>
<dbReference type="PANTHER" id="PTHR19241">
    <property type="entry name" value="ATP-BINDING CASSETTE TRANSPORTER"/>
    <property type="match status" value="1"/>
</dbReference>
<evidence type="ECO:0000256" key="9">
    <source>
        <dbReference type="SAM" id="MobiDB-lite"/>
    </source>
</evidence>
<feature type="transmembrane region" description="Helical" evidence="10">
    <location>
        <begin position="1414"/>
        <end position="1435"/>
    </location>
</feature>
<dbReference type="PROSITE" id="PS00211">
    <property type="entry name" value="ABC_TRANSPORTER_1"/>
    <property type="match status" value="1"/>
</dbReference>
<dbReference type="GO" id="GO:0140359">
    <property type="term" value="F:ABC-type transporter activity"/>
    <property type="evidence" value="ECO:0007669"/>
    <property type="project" value="InterPro"/>
</dbReference>
<dbReference type="InterPro" id="IPR003593">
    <property type="entry name" value="AAA+_ATPase"/>
</dbReference>
<evidence type="ECO:0000256" key="4">
    <source>
        <dbReference type="ARBA" id="ARBA00022692"/>
    </source>
</evidence>
<evidence type="ECO:0000256" key="1">
    <source>
        <dbReference type="ARBA" id="ARBA00004141"/>
    </source>
</evidence>
<evidence type="ECO:0000256" key="8">
    <source>
        <dbReference type="ARBA" id="ARBA00023136"/>
    </source>
</evidence>
<dbReference type="Pfam" id="PF00005">
    <property type="entry name" value="ABC_tran"/>
    <property type="match status" value="2"/>
</dbReference>
<dbReference type="PROSITE" id="PS50893">
    <property type="entry name" value="ABC_TRANSPORTER_2"/>
    <property type="match status" value="2"/>
</dbReference>
<dbReference type="EMBL" id="KZ992469">
    <property type="protein sequence ID" value="RKP10124.1"/>
    <property type="molecule type" value="Genomic_DNA"/>
</dbReference>
<keyword evidence="4 10" id="KW-0812">Transmembrane</keyword>
<dbReference type="InterPro" id="IPR043926">
    <property type="entry name" value="ABCG_dom"/>
</dbReference>
<dbReference type="GO" id="GO:0016020">
    <property type="term" value="C:membrane"/>
    <property type="evidence" value="ECO:0007669"/>
    <property type="project" value="UniProtKB-SubCell"/>
</dbReference>
<feature type="transmembrane region" description="Helical" evidence="10">
    <location>
        <begin position="589"/>
        <end position="606"/>
    </location>
</feature>
<dbReference type="CDD" id="cd03232">
    <property type="entry name" value="ABCG_PDR_domain2"/>
    <property type="match status" value="1"/>
</dbReference>
<dbReference type="Pfam" id="PF06422">
    <property type="entry name" value="PDR_CDR"/>
    <property type="match status" value="2"/>
</dbReference>
<dbReference type="InterPro" id="IPR003439">
    <property type="entry name" value="ABC_transporter-like_ATP-bd"/>
</dbReference>
<keyword evidence="8 10" id="KW-0472">Membrane</keyword>
<evidence type="ECO:0000313" key="12">
    <source>
        <dbReference type="EMBL" id="RKP10124.1"/>
    </source>
</evidence>
<dbReference type="STRING" id="78915.A0A4P9XV32"/>
<evidence type="ECO:0000256" key="3">
    <source>
        <dbReference type="ARBA" id="ARBA00022448"/>
    </source>
</evidence>
<feature type="transmembrane region" description="Helical" evidence="10">
    <location>
        <begin position="641"/>
        <end position="659"/>
    </location>
</feature>
<feature type="transmembrane region" description="Helical" evidence="10">
    <location>
        <begin position="531"/>
        <end position="548"/>
    </location>
</feature>
<dbReference type="GO" id="GO:0005524">
    <property type="term" value="F:ATP binding"/>
    <property type="evidence" value="ECO:0007669"/>
    <property type="project" value="UniProtKB-KW"/>
</dbReference>
<feature type="transmembrane region" description="Helical" evidence="10">
    <location>
        <begin position="671"/>
        <end position="690"/>
    </location>
</feature>
<dbReference type="Pfam" id="PF01061">
    <property type="entry name" value="ABC2_membrane"/>
    <property type="match status" value="2"/>
</dbReference>
<keyword evidence="7 10" id="KW-1133">Transmembrane helix</keyword>
<reference evidence="13" key="1">
    <citation type="journal article" date="2018" name="Nat. Microbiol.">
        <title>Leveraging single-cell genomics to expand the fungal tree of life.</title>
        <authorList>
            <person name="Ahrendt S.R."/>
            <person name="Quandt C.A."/>
            <person name="Ciobanu D."/>
            <person name="Clum A."/>
            <person name="Salamov A."/>
            <person name="Andreopoulos B."/>
            <person name="Cheng J.F."/>
            <person name="Woyke T."/>
            <person name="Pelin A."/>
            <person name="Henrissat B."/>
            <person name="Reynolds N.K."/>
            <person name="Benny G.L."/>
            <person name="Smith M.E."/>
            <person name="James T.Y."/>
            <person name="Grigoriev I.V."/>
        </authorList>
    </citation>
    <scope>NUCLEOTIDE SEQUENCE [LARGE SCALE GENOMIC DNA]</scope>
    <source>
        <strain evidence="13">RSA 1356</strain>
    </source>
</reference>
<feature type="transmembrane region" description="Helical" evidence="10">
    <location>
        <begin position="1264"/>
        <end position="1287"/>
    </location>
</feature>
<dbReference type="InterPro" id="IPR034001">
    <property type="entry name" value="ABCG_PDR_1"/>
</dbReference>
<feature type="domain" description="ABC transporter" evidence="11">
    <location>
        <begin position="821"/>
        <end position="1063"/>
    </location>
</feature>
<dbReference type="InterPro" id="IPR017871">
    <property type="entry name" value="ABC_transporter-like_CS"/>
</dbReference>
<evidence type="ECO:0000256" key="7">
    <source>
        <dbReference type="ARBA" id="ARBA00022989"/>
    </source>
</evidence>
<dbReference type="InterPro" id="IPR027417">
    <property type="entry name" value="P-loop_NTPase"/>
</dbReference>
<dbReference type="FunFam" id="3.40.50.300:FF:000054">
    <property type="entry name" value="ABC multidrug transporter atrF"/>
    <property type="match status" value="1"/>
</dbReference>
<dbReference type="CDD" id="cd03233">
    <property type="entry name" value="ABCG_PDR_domain1"/>
    <property type="match status" value="1"/>
</dbReference>
<keyword evidence="6" id="KW-0067">ATP-binding</keyword>
<keyword evidence="13" id="KW-1185">Reference proteome</keyword>
<evidence type="ECO:0000256" key="6">
    <source>
        <dbReference type="ARBA" id="ARBA00022840"/>
    </source>
</evidence>
<dbReference type="InterPro" id="IPR013525">
    <property type="entry name" value="ABC2_TM"/>
</dbReference>
<organism evidence="12 13">
    <name type="scientific">Thamnocephalis sphaerospora</name>
    <dbReference type="NCBI Taxonomy" id="78915"/>
    <lineage>
        <taxon>Eukaryota</taxon>
        <taxon>Fungi</taxon>
        <taxon>Fungi incertae sedis</taxon>
        <taxon>Zoopagomycota</taxon>
        <taxon>Zoopagomycotina</taxon>
        <taxon>Zoopagomycetes</taxon>
        <taxon>Zoopagales</taxon>
        <taxon>Sigmoideomycetaceae</taxon>
        <taxon>Thamnocephalis</taxon>
    </lineage>
</organism>
<dbReference type="SMART" id="SM00382">
    <property type="entry name" value="AAA"/>
    <property type="match status" value="2"/>
</dbReference>
<evidence type="ECO:0000256" key="2">
    <source>
        <dbReference type="ARBA" id="ARBA00006012"/>
    </source>
</evidence>
<dbReference type="Pfam" id="PF19055">
    <property type="entry name" value="ABC2_membrane_7"/>
    <property type="match status" value="2"/>
</dbReference>
<feature type="transmembrane region" description="Helical" evidence="10">
    <location>
        <begin position="1224"/>
        <end position="1252"/>
    </location>
</feature>
<name>A0A4P9XV32_9FUNG</name>
<evidence type="ECO:0000259" key="11">
    <source>
        <dbReference type="PROSITE" id="PS50893"/>
    </source>
</evidence>
<accession>A0A4P9XV32</accession>
<evidence type="ECO:0000256" key="10">
    <source>
        <dbReference type="SAM" id="Phobius"/>
    </source>
</evidence>
<evidence type="ECO:0000256" key="5">
    <source>
        <dbReference type="ARBA" id="ARBA00022741"/>
    </source>
</evidence>
<dbReference type="SUPFAM" id="SSF52540">
    <property type="entry name" value="P-loop containing nucleoside triphosphate hydrolases"/>
    <property type="match status" value="2"/>
</dbReference>
<keyword evidence="5" id="KW-0547">Nucleotide-binding</keyword>
<dbReference type="GO" id="GO:0016887">
    <property type="term" value="F:ATP hydrolysis activity"/>
    <property type="evidence" value="ECO:0007669"/>
    <property type="project" value="InterPro"/>
</dbReference>
<dbReference type="InterPro" id="IPR034003">
    <property type="entry name" value="ABCG_PDR_2"/>
</dbReference>
<feature type="transmembrane region" description="Helical" evidence="10">
    <location>
        <begin position="1294"/>
        <end position="1316"/>
    </location>
</feature>
<dbReference type="Gene3D" id="3.40.50.300">
    <property type="entry name" value="P-loop containing nucleotide triphosphate hydrolases"/>
    <property type="match status" value="2"/>
</dbReference>
<comment type="subcellular location">
    <subcellularLocation>
        <location evidence="1">Membrane</location>
        <topology evidence="1">Multi-pass membrane protein</topology>
    </subcellularLocation>
</comment>
<gene>
    <name evidence="12" type="ORF">THASP1DRAFT_13298</name>
</gene>
<feature type="transmembrane region" description="Helical" evidence="10">
    <location>
        <begin position="503"/>
        <end position="524"/>
    </location>
</feature>
<feature type="region of interest" description="Disordered" evidence="9">
    <location>
        <begin position="1"/>
        <end position="22"/>
    </location>
</feature>
<feature type="transmembrane region" description="Helical" evidence="10">
    <location>
        <begin position="1186"/>
        <end position="1203"/>
    </location>
</feature>
<dbReference type="OrthoDB" id="245989at2759"/>
<protein>
    <submittedName>
        <fullName evidence="12">ABC-2 type transporter-domain-containing protein</fullName>
    </submittedName>
</protein>
<feature type="transmembrane region" description="Helical" evidence="10">
    <location>
        <begin position="749"/>
        <end position="771"/>
    </location>
</feature>
<dbReference type="InterPro" id="IPR010929">
    <property type="entry name" value="PDR_CDR_ABC"/>
</dbReference>
<comment type="similarity">
    <text evidence="2">Belongs to the ABC transporter superfamily. ABCG family. PDR (TC 3.A.1.205) subfamily.</text>
</comment>
<evidence type="ECO:0000313" key="13">
    <source>
        <dbReference type="Proteomes" id="UP000271241"/>
    </source>
</evidence>
<sequence>MHSQPSTSTSTPSRQQFAAVHRASTANVYEPAASGDSELVFGETTRVNVRSAKEQYARLTRSHSARSAAPPPAALEKGALDVDGIDLAALLNRRVDEDHQRGVRKKCLGVTFRDILVTGDATGREHIQTVWSPFLHAGRAIINALRFNWCPPPEEPVRILRDITGLCASGEMLLVLGVPGSGCSTLLRVLANQRQTYKEVLGHVAYGGIPAEEMVKNFKGEVAYNQEDDVHYPMLTVKHTLDFVGRCRTPGPNIVSEPSLFIRDMVHTATAVLGLSHCLHTLVGDERIRGVSGGERKRVSIAEQIITQAPVSIWDGSTKGLDASTALDFVRSLRISTDVLQRSTIVTLYQASESIYRLFDKVLLLDKGRCLYFGPTAGAKAYFEKLGLQCPLRMTTPDFLTGVMQIKRRHIQPGYERAVPTTTREFAERFRNSAEGRAVVDELNSYEAQLQRDRPDVEFRKAMAQTRHKIVHKRSSYITPYHHQLKACLAREFHLMSGNRAEFASSLIFNAIMAIITGSVFYKLPLNSSGAFTRGGILYFSLLFNSLFSQAEVPKSFFGRGVLYKHKALALYHPSAYYIAQVLADVPRLFLQSLLFSALIYWMVGLHSTASAFLTYFLILFLAGLTMTALFRLLASISPDIEFASILSGTLLLTLLLYTGYIIPLKSMRNWLLWIRYINPLAWAFEALVLNEFADLVLTCAPPNLLPFGPDYNDLTGQTCTLEGAQPGDTLVSGEAYLRAKFNTSVEMLWPNIAITIGLWLSYVLITCFVIETLEFGKGGYTTNVYKSKSTRPAQEHTMSETDSTRTGVTRAVPIFLWNRVSYAVPFKSESGHSLQLLNNVTGWVKPGELIALMGSSGAGKTTLLDVLAQRKSAGAMFGDIWLQKRHPGPDFCLLTGYSEQMDIHNGFATVRETIRFSAYLRRSQTVSKVEKDRDVEHVIRLLELEEIADALIGSAETGKGISAEERKRVSIAVELVAKPVVLFLDEPTSGLDSQASLGIVSFLRRLADEGQAVICTIHQPSAVLFEHFDKLLLLVRGGKPAYFGEIGRDARTLLSYFKRHGAPTCPRQANPAEYILDVVGAGVSAAASQNWPAIWADSPEGQRVNTMGDSTLTDKERPRKESVRQYATGYLYQGSMVTQRMLLNYWRMPSYNVGRLLSQVVLALVLGLSFYQLGYDVGSMADRLFALFQTVVLGIIVSTDVLPQYFAQKALFVRETASGYYSWWAFTTAMLLAELPFVLLNSTVFFAINYFVTSYNPASDRALYFYLMYTLFMVFSATFGQCLAAITPNIGVAMLFIPFFSSIMALFSGVTISYADMPGFWRSWMYWLSPYHYVIEGLLTNDLQGTKSHCKSSQFTLVEPIAGQTCGAYFESFLKDSIGYIDNPGDSTGCRYCPFSAGDEFYRPFDWSYSNRWRNYGIVAGFIVVNITITCLAMSRYRVARQK</sequence>